<evidence type="ECO:0000313" key="2">
    <source>
        <dbReference type="Proteomes" id="UP001629113"/>
    </source>
</evidence>
<evidence type="ECO:0000313" key="1">
    <source>
        <dbReference type="EMBL" id="KAL3418744.1"/>
    </source>
</evidence>
<accession>A0ABR4P602</accession>
<proteinExistence type="predicted"/>
<keyword evidence="2" id="KW-1185">Reference proteome</keyword>
<dbReference type="Proteomes" id="UP001629113">
    <property type="component" value="Unassembled WGS sequence"/>
</dbReference>
<protein>
    <submittedName>
        <fullName evidence="1">MATE efflux family protein</fullName>
    </submittedName>
</protein>
<sequence length="108" mass="11706">MRSHETRPEEIEEATETSPLIAKCPPYGLDEDEVPAFQIWKQESKRIIGSSGSIVLTLFLQSSLIISSVFGVEHLGQCELGSVSVANMTATITGYAVYQGLSTSLDTL</sequence>
<reference evidence="1 2" key="1">
    <citation type="submission" date="2024-06" db="EMBL/GenBank/DDBJ databases">
        <title>Complete genome of Phlyctema vagabunda strain 19-DSS-EL-015.</title>
        <authorList>
            <person name="Fiorenzani C."/>
        </authorList>
    </citation>
    <scope>NUCLEOTIDE SEQUENCE [LARGE SCALE GENOMIC DNA]</scope>
    <source>
        <strain evidence="1 2">19-DSS-EL-015</strain>
    </source>
</reference>
<dbReference type="EMBL" id="JBFCZG010000009">
    <property type="protein sequence ID" value="KAL3418744.1"/>
    <property type="molecule type" value="Genomic_DNA"/>
</dbReference>
<organism evidence="1 2">
    <name type="scientific">Phlyctema vagabunda</name>
    <dbReference type="NCBI Taxonomy" id="108571"/>
    <lineage>
        <taxon>Eukaryota</taxon>
        <taxon>Fungi</taxon>
        <taxon>Dikarya</taxon>
        <taxon>Ascomycota</taxon>
        <taxon>Pezizomycotina</taxon>
        <taxon>Leotiomycetes</taxon>
        <taxon>Helotiales</taxon>
        <taxon>Dermateaceae</taxon>
        <taxon>Phlyctema</taxon>
    </lineage>
</organism>
<comment type="caution">
    <text evidence="1">The sequence shown here is derived from an EMBL/GenBank/DDBJ whole genome shotgun (WGS) entry which is preliminary data.</text>
</comment>
<gene>
    <name evidence="1" type="ORF">PVAG01_10460</name>
</gene>
<name>A0ABR4P602_9HELO</name>